<keyword evidence="2" id="KW-0689">Ribosomal protein</keyword>
<sequence length="166" mass="19084">MFKNIISKRAFSTSRCLLNDSTTPKTTFKKSSGSEFLGNTLETLTIPETPRTHIHPRFIKNFQATGTYDPFDFSMARLHLDKKLEQEEIKPNGLDKKFINPLNLYTNPRYLSKYISSTGKILHQDVTKLSRKNQKRVTVAIKRSINAGLLSSVHKDVYYLTHRHGL</sequence>
<proteinExistence type="inferred from homology"/>
<dbReference type="GO" id="GO:0003735">
    <property type="term" value="F:structural constituent of ribosome"/>
    <property type="evidence" value="ECO:0007669"/>
    <property type="project" value="InterPro"/>
</dbReference>
<comment type="caution">
    <text evidence="5">The sequence shown here is derived from an EMBL/GenBank/DDBJ whole genome shotgun (WGS) entry which is preliminary data.</text>
</comment>
<dbReference type="InterPro" id="IPR001648">
    <property type="entry name" value="Ribosomal_bS18"/>
</dbReference>
<evidence type="ECO:0000313" key="5">
    <source>
        <dbReference type="EMBL" id="CCH43161.1"/>
    </source>
</evidence>
<reference evidence="5 6" key="1">
    <citation type="journal article" date="2012" name="Eukaryot. Cell">
        <title>Draft genome sequence of Wickerhamomyces ciferrii NRRL Y-1031 F-60-10.</title>
        <authorList>
            <person name="Schneider J."/>
            <person name="Andrea H."/>
            <person name="Blom J."/>
            <person name="Jaenicke S."/>
            <person name="Ruckert C."/>
            <person name="Schorsch C."/>
            <person name="Szczepanowski R."/>
            <person name="Farwick M."/>
            <person name="Goesmann A."/>
            <person name="Puhler A."/>
            <person name="Schaffer S."/>
            <person name="Tauch A."/>
            <person name="Kohler T."/>
            <person name="Brinkrolf K."/>
        </authorList>
    </citation>
    <scope>NUCLEOTIDE SEQUENCE [LARGE SCALE GENOMIC DNA]</scope>
    <source>
        <strain evidence="6">ATCC 14091 / BCRC 22168 / CBS 111 / JCM 3599 / NBRC 0793 / NRRL Y-1031 F-60-10</strain>
    </source>
</reference>
<keyword evidence="6" id="KW-1185">Reference proteome</keyword>
<dbReference type="InterPro" id="IPR036870">
    <property type="entry name" value="Ribosomal_bS18_sf"/>
</dbReference>
<dbReference type="GO" id="GO:0032543">
    <property type="term" value="P:mitochondrial translation"/>
    <property type="evidence" value="ECO:0007669"/>
    <property type="project" value="TreeGrafter"/>
</dbReference>
<dbReference type="HOGENOM" id="CLU_082177_2_0_1"/>
<dbReference type="InParanoid" id="K0KJK9"/>
<dbReference type="GO" id="GO:0070181">
    <property type="term" value="F:small ribosomal subunit rRNA binding"/>
    <property type="evidence" value="ECO:0007669"/>
    <property type="project" value="TreeGrafter"/>
</dbReference>
<dbReference type="SUPFAM" id="SSF46911">
    <property type="entry name" value="Ribosomal protein S18"/>
    <property type="match status" value="1"/>
</dbReference>
<dbReference type="PANTHER" id="PTHR13479">
    <property type="entry name" value="30S RIBOSOMAL PROTEIN S18"/>
    <property type="match status" value="1"/>
</dbReference>
<dbReference type="Gene3D" id="4.10.640.10">
    <property type="entry name" value="Ribosomal protein S18"/>
    <property type="match status" value="1"/>
</dbReference>
<evidence type="ECO:0000313" key="6">
    <source>
        <dbReference type="Proteomes" id="UP000009328"/>
    </source>
</evidence>
<evidence type="ECO:0000256" key="4">
    <source>
        <dbReference type="ARBA" id="ARBA00035264"/>
    </source>
</evidence>
<gene>
    <name evidence="5" type="ORF">BN7_2708</name>
</gene>
<accession>K0KJK9</accession>
<dbReference type="eggNOG" id="KOG3162">
    <property type="taxonomic scope" value="Eukaryota"/>
</dbReference>
<dbReference type="PANTHER" id="PTHR13479:SF40">
    <property type="entry name" value="SMALL RIBOSOMAL SUBUNIT PROTEIN BS18M"/>
    <property type="match status" value="1"/>
</dbReference>
<dbReference type="AlphaFoldDB" id="K0KJK9"/>
<dbReference type="EMBL" id="CAIF01000070">
    <property type="protein sequence ID" value="CCH43161.1"/>
    <property type="molecule type" value="Genomic_DNA"/>
</dbReference>
<evidence type="ECO:0000256" key="1">
    <source>
        <dbReference type="ARBA" id="ARBA00005589"/>
    </source>
</evidence>
<dbReference type="GO" id="GO:0005763">
    <property type="term" value="C:mitochondrial small ribosomal subunit"/>
    <property type="evidence" value="ECO:0007669"/>
    <property type="project" value="TreeGrafter"/>
</dbReference>
<dbReference type="PRINTS" id="PR00974">
    <property type="entry name" value="RIBOSOMALS18"/>
</dbReference>
<dbReference type="STRING" id="1206466.K0KJK9"/>
<comment type="similarity">
    <text evidence="1">Belongs to the bacterial ribosomal protein bS18 family.</text>
</comment>
<name>K0KJK9_WICCF</name>
<protein>
    <recommendedName>
        <fullName evidence="4">Small ribosomal subunit protein bS18m</fullName>
    </recommendedName>
</protein>
<keyword evidence="3" id="KW-0687">Ribonucleoprotein</keyword>
<organism evidence="5 6">
    <name type="scientific">Wickerhamomyces ciferrii (strain ATCC 14091 / BCRC 22168 / CBS 111 / JCM 3599 / NBRC 0793 / NRRL Y-1031 F-60-10)</name>
    <name type="common">Yeast</name>
    <name type="synonym">Pichia ciferrii</name>
    <dbReference type="NCBI Taxonomy" id="1206466"/>
    <lineage>
        <taxon>Eukaryota</taxon>
        <taxon>Fungi</taxon>
        <taxon>Dikarya</taxon>
        <taxon>Ascomycota</taxon>
        <taxon>Saccharomycotina</taxon>
        <taxon>Saccharomycetes</taxon>
        <taxon>Phaffomycetales</taxon>
        <taxon>Wickerhamomycetaceae</taxon>
        <taxon>Wickerhamomyces</taxon>
    </lineage>
</organism>
<evidence type="ECO:0000256" key="3">
    <source>
        <dbReference type="ARBA" id="ARBA00023274"/>
    </source>
</evidence>
<dbReference type="Pfam" id="PF01084">
    <property type="entry name" value="Ribosomal_S18"/>
    <property type="match status" value="1"/>
</dbReference>
<dbReference type="FunCoup" id="K0KJK9">
    <property type="interactions" value="184"/>
</dbReference>
<evidence type="ECO:0000256" key="2">
    <source>
        <dbReference type="ARBA" id="ARBA00022980"/>
    </source>
</evidence>
<dbReference type="Proteomes" id="UP000009328">
    <property type="component" value="Unassembled WGS sequence"/>
</dbReference>